<feature type="region of interest" description="Disordered" evidence="1">
    <location>
        <begin position="1"/>
        <end position="25"/>
    </location>
</feature>
<name>A0A918MB94_9ACTN</name>
<sequence length="178" mass="19085">MHPEHGTTPKPAATRHEHGNTPPRFPVLVDTALRAAGWQPGRWDIKQAEIWADALRDHTSPAGHRHTVFPAAVEAWAEFGGLTITPGGPGRQIAPATLHLDPLHGLHHARTLGDLGRALGTELCPLGEETDTTATLAIDTEGRVYTLDHTGDWYVGPDIDHALATLITGIEPVRLTAG</sequence>
<evidence type="ECO:0000313" key="2">
    <source>
        <dbReference type="EMBL" id="GGU90377.1"/>
    </source>
</evidence>
<reference evidence="2" key="2">
    <citation type="submission" date="2020-09" db="EMBL/GenBank/DDBJ databases">
        <authorList>
            <person name="Sun Q."/>
            <person name="Ohkuma M."/>
        </authorList>
    </citation>
    <scope>NUCLEOTIDE SEQUENCE</scope>
    <source>
        <strain evidence="2">JCM 4369</strain>
    </source>
</reference>
<keyword evidence="3" id="KW-1185">Reference proteome</keyword>
<dbReference type="InterPro" id="IPR025850">
    <property type="entry name" value="SUKH-3"/>
</dbReference>
<organism evidence="2 3">
    <name type="scientific">Streptomyces filipinensis</name>
    <dbReference type="NCBI Taxonomy" id="66887"/>
    <lineage>
        <taxon>Bacteria</taxon>
        <taxon>Bacillati</taxon>
        <taxon>Actinomycetota</taxon>
        <taxon>Actinomycetes</taxon>
        <taxon>Kitasatosporales</taxon>
        <taxon>Streptomycetaceae</taxon>
        <taxon>Streptomyces</taxon>
    </lineage>
</organism>
<protein>
    <recommendedName>
        <fullName evidence="4">SUKH-3 domain containing protein</fullName>
    </recommendedName>
</protein>
<evidence type="ECO:0008006" key="4">
    <source>
        <dbReference type="Google" id="ProtNLM"/>
    </source>
</evidence>
<gene>
    <name evidence="2" type="ORF">GCM10010260_26040</name>
</gene>
<proteinExistence type="predicted"/>
<comment type="caution">
    <text evidence="2">The sequence shown here is derived from an EMBL/GenBank/DDBJ whole genome shotgun (WGS) entry which is preliminary data.</text>
</comment>
<dbReference type="RefSeq" id="WP_191873580.1">
    <property type="nucleotide sequence ID" value="NZ_BMTD01000004.1"/>
</dbReference>
<reference evidence="2" key="1">
    <citation type="journal article" date="2014" name="Int. J. Syst. Evol. Microbiol.">
        <title>Complete genome sequence of Corynebacterium casei LMG S-19264T (=DSM 44701T), isolated from a smear-ripened cheese.</title>
        <authorList>
            <consortium name="US DOE Joint Genome Institute (JGI-PGF)"/>
            <person name="Walter F."/>
            <person name="Albersmeier A."/>
            <person name="Kalinowski J."/>
            <person name="Ruckert C."/>
        </authorList>
    </citation>
    <scope>NUCLEOTIDE SEQUENCE</scope>
    <source>
        <strain evidence="2">JCM 4369</strain>
    </source>
</reference>
<evidence type="ECO:0000256" key="1">
    <source>
        <dbReference type="SAM" id="MobiDB-lite"/>
    </source>
</evidence>
<dbReference type="EMBL" id="BMTD01000004">
    <property type="protein sequence ID" value="GGU90377.1"/>
    <property type="molecule type" value="Genomic_DNA"/>
</dbReference>
<dbReference type="Proteomes" id="UP000618795">
    <property type="component" value="Unassembled WGS sequence"/>
</dbReference>
<dbReference type="AlphaFoldDB" id="A0A918MB94"/>
<evidence type="ECO:0000313" key="3">
    <source>
        <dbReference type="Proteomes" id="UP000618795"/>
    </source>
</evidence>
<dbReference type="Pfam" id="PF14433">
    <property type="entry name" value="SUKH-3"/>
    <property type="match status" value="1"/>
</dbReference>
<accession>A0A918MB94</accession>